<geneLocation type="plasmid" evidence="3 4">
    <name>p1</name>
</geneLocation>
<name>A0A9W4GBH9_9CYAN</name>
<dbReference type="Proteomes" id="UP001153719">
    <property type="component" value="Plasmid p1"/>
</dbReference>
<proteinExistence type="predicted"/>
<keyword evidence="1" id="KW-0042">Antenna complex</keyword>
<organism evidence="3 4">
    <name type="scientific">Planktothrix pseudagardhii</name>
    <dbReference type="NCBI Taxonomy" id="132604"/>
    <lineage>
        <taxon>Bacteria</taxon>
        <taxon>Bacillati</taxon>
        <taxon>Cyanobacteriota</taxon>
        <taxon>Cyanophyceae</taxon>
        <taxon>Oscillatoriophycideae</taxon>
        <taxon>Oscillatoriales</taxon>
        <taxon>Microcoleaceae</taxon>
        <taxon>Planktothrix</taxon>
    </lineage>
</organism>
<dbReference type="RefSeq" id="WP_254175307.1">
    <property type="nucleotide sequence ID" value="NZ_LR882968.1"/>
</dbReference>
<dbReference type="SUPFAM" id="SSF48371">
    <property type="entry name" value="ARM repeat"/>
    <property type="match status" value="1"/>
</dbReference>
<dbReference type="EMBL" id="LR882968">
    <property type="protein sequence ID" value="CAD5988649.1"/>
    <property type="molecule type" value="Genomic_DNA"/>
</dbReference>
<dbReference type="InterPro" id="IPR011989">
    <property type="entry name" value="ARM-like"/>
</dbReference>
<dbReference type="InterPro" id="IPR016024">
    <property type="entry name" value="ARM-type_fold"/>
</dbReference>
<evidence type="ECO:0008006" key="5">
    <source>
        <dbReference type="Google" id="ProtNLM"/>
    </source>
</evidence>
<dbReference type="AlphaFoldDB" id="A0A9W4GBH9"/>
<dbReference type="Gene3D" id="1.25.10.10">
    <property type="entry name" value="Leucine-rich Repeat Variant"/>
    <property type="match status" value="1"/>
</dbReference>
<keyword evidence="2" id="KW-0605">Phycobilisome</keyword>
<evidence type="ECO:0000313" key="3">
    <source>
        <dbReference type="EMBL" id="CAD5988649.1"/>
    </source>
</evidence>
<dbReference type="GO" id="GO:0030089">
    <property type="term" value="C:phycobilisome"/>
    <property type="evidence" value="ECO:0007669"/>
    <property type="project" value="UniProtKB-KW"/>
</dbReference>
<sequence>MASSIEHLTLTIPITQAAINTADKFSQEQPNSEKARQVYLNTLAVLVVRDYLEMLEISTNLKTSYSWNPVGRLCGNIADLDIPEVGHLECRPVLMNENICYVPPEVWWDRIGYLVVQLNESKREGILLGFASTVSSTELPLNQLQSLEHLLIRLHQQPVTVIQLSQWLNQIFSAGWQSFEEILGTTETNLTFAFRSSNVRVISSENTQQLIEQIYSSQNEEQRKIAAQNLGYLNTPDPEVIAALTHLLYTTTDEETRWSAVESLWILDPENRDAGVKRIKDLGMQLEGHEVGLMVAILSFEPGESSVLLRVYPMANQTYLPSGLQLTARDDMGNIFSEVTSRKADNYIQLKFTGQLGEQFSVKISCGEASIVESFMI</sequence>
<keyword evidence="4" id="KW-1185">Reference proteome</keyword>
<reference evidence="3" key="1">
    <citation type="submission" date="2020-09" db="EMBL/GenBank/DDBJ databases">
        <authorList>
            <person name="Blom J."/>
        </authorList>
    </citation>
    <scope>NUCLEOTIDE SEQUENCE</scope>
    <source>
        <strain evidence="3">No.713</strain>
        <plasmid evidence="3">p1</plasmid>
    </source>
</reference>
<dbReference type="InterPro" id="IPR014951">
    <property type="entry name" value="DUF1822"/>
</dbReference>
<dbReference type="KEGG" id="ppsu:NO713_05756"/>
<evidence type="ECO:0000313" key="4">
    <source>
        <dbReference type="Proteomes" id="UP001153719"/>
    </source>
</evidence>
<keyword evidence="3" id="KW-0614">Plasmid</keyword>
<protein>
    <recommendedName>
        <fullName evidence="5">DUF1822 family protein</fullName>
    </recommendedName>
</protein>
<accession>A0A9W4GBH9</accession>
<dbReference type="Pfam" id="PF08852">
    <property type="entry name" value="DUF1822"/>
    <property type="match status" value="1"/>
</dbReference>
<evidence type="ECO:0000256" key="2">
    <source>
        <dbReference type="ARBA" id="ARBA00022738"/>
    </source>
</evidence>
<gene>
    <name evidence="3" type="ORF">NO713_05756</name>
</gene>
<evidence type="ECO:0000256" key="1">
    <source>
        <dbReference type="ARBA" id="ARBA00022549"/>
    </source>
</evidence>